<evidence type="ECO:0000313" key="4">
    <source>
        <dbReference type="Proteomes" id="UP000646827"/>
    </source>
</evidence>
<reference evidence="3 4" key="1">
    <citation type="submission" date="2020-12" db="EMBL/GenBank/DDBJ databases">
        <title>Metabolic potential, ecology and presence of endohyphal bacteria is reflected in genomic diversity of Mucoromycotina.</title>
        <authorList>
            <person name="Muszewska A."/>
            <person name="Okrasinska A."/>
            <person name="Steczkiewicz K."/>
            <person name="Drgas O."/>
            <person name="Orlowska M."/>
            <person name="Perlinska-Lenart U."/>
            <person name="Aleksandrzak-Piekarczyk T."/>
            <person name="Szatraj K."/>
            <person name="Zielenkiewicz U."/>
            <person name="Pilsyk S."/>
            <person name="Malc E."/>
            <person name="Mieczkowski P."/>
            <person name="Kruszewska J.S."/>
            <person name="Biernat P."/>
            <person name="Pawlowska J."/>
        </authorList>
    </citation>
    <scope>NUCLEOTIDE SEQUENCE [LARGE SCALE GENOMIC DNA]</scope>
    <source>
        <strain evidence="3 4">CBS 142.35</strain>
    </source>
</reference>
<accession>A0A8H7RS58</accession>
<proteinExistence type="predicted"/>
<feature type="region of interest" description="Disordered" evidence="2">
    <location>
        <begin position="66"/>
        <end position="98"/>
    </location>
</feature>
<dbReference type="PANTHER" id="PTHR33977:SF1">
    <property type="entry name" value="ZINC ION BINDING PROTEIN"/>
    <property type="match status" value="1"/>
</dbReference>
<sequence>MSNQHLTPTNVQNPIVISPTAEQQRLTKCGVNVYKERIAKQPEVTGECWVYKDKYTLNKKHEQINNRKRKALQSDTVDNESDQLHASDTEDTEEPVVSSENKKRVILWKIRFQCHRKARSEKKKVEVVDDENDEYDEDGMKRRPIQKKSKNIGCKAQLMVYCYEDDEDNVEFTYVNNHDGHVPGSIGDVQYLRKSKELNDRILEELHKGYHVRDIKRFLQREYQHVAKSSRFGHINTVDVYNILCKYREELCCLDKDDFKSVKKQLEAFQSMQYHVWIDVTDNENPSERLTSKDFAFGFVAPWQLAYFEKAQFVSLDATHDVSKYKDGVLYTMVIRDPVAGRGVPITYLLTNDLSSKPLLGWFRSLATIGLNPQRFTIDNSLPEDNAIVQVWPSCSIQHCIWHVMRAWMQNVQAKIHGSIGRTPTQAKAHIRPRLKELMYEKNTEQFHVLLNNFLTEFQDSQCEFITYFKTYYVDKWDGRAYERWNCSYQPQVFHAMSTNNYVESWHNQLKTIYLKRKRTHRLDVLINLLADDVSFDITEEVNRLSANVGRMGSTERRLRANEIKAEEEQRSRHPSSLIHLSDSEYSVVSFNNNAHNAVGANNNQVASCTCPDYQRHFFPFRPQITNHRVWDQETTVSNISSSTSHHIDHPQPPTNKDQLQTAINRLVSRATALKRRLNKSAITSNNNNNNNNITNIIQQIDALTQNISNVDSDLDAVLSLPPNSNFQLQ</sequence>
<feature type="coiled-coil region" evidence="1">
    <location>
        <begin position="657"/>
        <end position="707"/>
    </location>
</feature>
<dbReference type="EMBL" id="JAEPRB010000444">
    <property type="protein sequence ID" value="KAG2216176.1"/>
    <property type="molecule type" value="Genomic_DNA"/>
</dbReference>
<evidence type="ECO:0000313" key="3">
    <source>
        <dbReference type="EMBL" id="KAG2216176.1"/>
    </source>
</evidence>
<comment type="caution">
    <text evidence="3">The sequence shown here is derived from an EMBL/GenBank/DDBJ whole genome shotgun (WGS) entry which is preliminary data.</text>
</comment>
<protein>
    <recommendedName>
        <fullName evidence="5">MULE transposase domain-containing protein</fullName>
    </recommendedName>
</protein>
<evidence type="ECO:0000256" key="1">
    <source>
        <dbReference type="SAM" id="Coils"/>
    </source>
</evidence>
<gene>
    <name evidence="3" type="ORF">INT45_005522</name>
</gene>
<dbReference type="OrthoDB" id="2430203at2759"/>
<keyword evidence="4" id="KW-1185">Reference proteome</keyword>
<dbReference type="PANTHER" id="PTHR33977">
    <property type="entry name" value="ZINC ION BINDING PROTEIN"/>
    <property type="match status" value="1"/>
</dbReference>
<keyword evidence="1" id="KW-0175">Coiled coil</keyword>
<evidence type="ECO:0000256" key="2">
    <source>
        <dbReference type="SAM" id="MobiDB-lite"/>
    </source>
</evidence>
<dbReference type="Proteomes" id="UP000646827">
    <property type="component" value="Unassembled WGS sequence"/>
</dbReference>
<dbReference type="AlphaFoldDB" id="A0A8H7RS58"/>
<evidence type="ECO:0008006" key="5">
    <source>
        <dbReference type="Google" id="ProtNLM"/>
    </source>
</evidence>
<organism evidence="3 4">
    <name type="scientific">Circinella minor</name>
    <dbReference type="NCBI Taxonomy" id="1195481"/>
    <lineage>
        <taxon>Eukaryota</taxon>
        <taxon>Fungi</taxon>
        <taxon>Fungi incertae sedis</taxon>
        <taxon>Mucoromycota</taxon>
        <taxon>Mucoromycotina</taxon>
        <taxon>Mucoromycetes</taxon>
        <taxon>Mucorales</taxon>
        <taxon>Lichtheimiaceae</taxon>
        <taxon>Circinella</taxon>
    </lineage>
</organism>
<name>A0A8H7RS58_9FUNG</name>